<proteinExistence type="predicted"/>
<dbReference type="AlphaFoldDB" id="A0A164B0U7"/>
<sequence length="74" mass="7875">MPLAADSRPVAGVVVIFNVGDSVNGLISEESPFACQHWPGESAHTPQDDREPIGATSSPAPVQDREAVPIKIRR</sequence>
<reference evidence="3" key="1">
    <citation type="submission" date="2016-04" db="EMBL/GenBank/DDBJ databases">
        <authorList>
            <person name="Strapagiel D."/>
            <person name="Borowka P."/>
            <person name="Marciniak B."/>
            <person name="Bakula Z."/>
            <person name="Van Ingen J."/>
            <person name="Safianowska A."/>
            <person name="Dziadek J."/>
            <person name="Jagielski T."/>
        </authorList>
    </citation>
    <scope>NUCLEOTIDE SEQUENCE [LARGE SCALE GENOMIC DNA]</scope>
    <source>
        <strain evidence="3">1010001458</strain>
    </source>
</reference>
<evidence type="ECO:0000313" key="2">
    <source>
        <dbReference type="EMBL" id="KZS63000.1"/>
    </source>
</evidence>
<organism evidence="2 3">
    <name type="scientific">Mycobacterium ostraviense</name>
    <dbReference type="NCBI Taxonomy" id="2738409"/>
    <lineage>
        <taxon>Bacteria</taxon>
        <taxon>Bacillati</taxon>
        <taxon>Actinomycetota</taxon>
        <taxon>Actinomycetes</taxon>
        <taxon>Mycobacteriales</taxon>
        <taxon>Mycobacteriaceae</taxon>
        <taxon>Mycobacterium</taxon>
    </lineage>
</organism>
<evidence type="ECO:0000256" key="1">
    <source>
        <dbReference type="SAM" id="MobiDB-lite"/>
    </source>
</evidence>
<name>A0A164B0U7_9MYCO</name>
<gene>
    <name evidence="2" type="ORF">A4G28_26490</name>
</gene>
<evidence type="ECO:0000313" key="3">
    <source>
        <dbReference type="Proteomes" id="UP000077342"/>
    </source>
</evidence>
<dbReference type="Proteomes" id="UP000077342">
    <property type="component" value="Unassembled WGS sequence"/>
</dbReference>
<comment type="caution">
    <text evidence="2">The sequence shown here is derived from an EMBL/GenBank/DDBJ whole genome shotgun (WGS) entry which is preliminary data.</text>
</comment>
<protein>
    <submittedName>
        <fullName evidence="2">Uncharacterized protein</fullName>
    </submittedName>
</protein>
<dbReference type="EMBL" id="LWCI01000101">
    <property type="protein sequence ID" value="KZS63000.1"/>
    <property type="molecule type" value="Genomic_DNA"/>
</dbReference>
<accession>A0A164B0U7</accession>
<keyword evidence="3" id="KW-1185">Reference proteome</keyword>
<feature type="region of interest" description="Disordered" evidence="1">
    <location>
        <begin position="37"/>
        <end position="74"/>
    </location>
</feature>